<organism evidence="2 3">
    <name type="scientific">Pseudonocardia yunnanensis</name>
    <dbReference type="NCBI Taxonomy" id="58107"/>
    <lineage>
        <taxon>Bacteria</taxon>
        <taxon>Bacillati</taxon>
        <taxon>Actinomycetota</taxon>
        <taxon>Actinomycetes</taxon>
        <taxon>Pseudonocardiales</taxon>
        <taxon>Pseudonocardiaceae</taxon>
        <taxon>Pseudonocardia</taxon>
    </lineage>
</organism>
<protein>
    <submittedName>
        <fullName evidence="2">Uncharacterized protein</fullName>
    </submittedName>
</protein>
<reference evidence="3" key="1">
    <citation type="journal article" date="2019" name="Int. J. Syst. Evol. Microbiol.">
        <title>The Global Catalogue of Microorganisms (GCM) 10K type strain sequencing project: providing services to taxonomists for standard genome sequencing and annotation.</title>
        <authorList>
            <consortium name="The Broad Institute Genomics Platform"/>
            <consortium name="The Broad Institute Genome Sequencing Center for Infectious Disease"/>
            <person name="Wu L."/>
            <person name="Ma J."/>
        </authorList>
    </citation>
    <scope>NUCLEOTIDE SEQUENCE [LARGE SCALE GENOMIC DNA]</scope>
    <source>
        <strain evidence="3">CCM 7043</strain>
    </source>
</reference>
<evidence type="ECO:0000256" key="1">
    <source>
        <dbReference type="SAM" id="MobiDB-lite"/>
    </source>
</evidence>
<dbReference type="EMBL" id="JBHUCO010000009">
    <property type="protein sequence ID" value="MFD1517568.1"/>
    <property type="molecule type" value="Genomic_DNA"/>
</dbReference>
<gene>
    <name evidence="2" type="ORF">ACFSJD_08720</name>
</gene>
<accession>A0ABW4EPJ9</accession>
<dbReference type="RefSeq" id="WP_344721148.1">
    <property type="nucleotide sequence ID" value="NZ_JBHUCO010000009.1"/>
</dbReference>
<proteinExistence type="predicted"/>
<comment type="caution">
    <text evidence="2">The sequence shown here is derived from an EMBL/GenBank/DDBJ whole genome shotgun (WGS) entry which is preliminary data.</text>
</comment>
<feature type="region of interest" description="Disordered" evidence="1">
    <location>
        <begin position="24"/>
        <end position="52"/>
    </location>
</feature>
<evidence type="ECO:0000313" key="3">
    <source>
        <dbReference type="Proteomes" id="UP001597114"/>
    </source>
</evidence>
<sequence length="52" mass="5628">MAVLDHDTTFTTQRPGLAVLADQGTRGAVLQGPSYRNRGSRPGEQPINRSAY</sequence>
<name>A0ABW4EPJ9_9PSEU</name>
<keyword evidence="3" id="KW-1185">Reference proteome</keyword>
<dbReference type="Proteomes" id="UP001597114">
    <property type="component" value="Unassembled WGS sequence"/>
</dbReference>
<evidence type="ECO:0000313" key="2">
    <source>
        <dbReference type="EMBL" id="MFD1517568.1"/>
    </source>
</evidence>